<sequence>MTPHPPGTCLRARRTPHAPTLTVVHYDPPTRTYHLKCADGFIDTVSARTVHLHMRALPRAAHHFSVTLGAATIQQTVHASADLGPQELRDLRRTWAYAQLTGATLPT</sequence>
<dbReference type="AlphaFoldDB" id="A0AAE4BNK7"/>
<dbReference type="Proteomes" id="UP001185331">
    <property type="component" value="Unassembled WGS sequence"/>
</dbReference>
<proteinExistence type="predicted"/>
<dbReference type="RefSeq" id="WP_309853437.1">
    <property type="nucleotide sequence ID" value="NZ_JAVDQJ010000004.1"/>
</dbReference>
<organism evidence="1 2">
    <name type="scientific">Deinococcus soli</name>
    <name type="common">ex Cha et al. 2016</name>
    <dbReference type="NCBI Taxonomy" id="1309411"/>
    <lineage>
        <taxon>Bacteria</taxon>
        <taxon>Thermotogati</taxon>
        <taxon>Deinococcota</taxon>
        <taxon>Deinococci</taxon>
        <taxon>Deinococcales</taxon>
        <taxon>Deinococcaceae</taxon>
        <taxon>Deinococcus</taxon>
    </lineage>
</organism>
<evidence type="ECO:0000313" key="2">
    <source>
        <dbReference type="Proteomes" id="UP001185331"/>
    </source>
</evidence>
<reference evidence="1" key="1">
    <citation type="submission" date="2023-07" db="EMBL/GenBank/DDBJ databases">
        <title>Sorghum-associated microbial communities from plants grown in Nebraska, USA.</title>
        <authorList>
            <person name="Schachtman D."/>
        </authorList>
    </citation>
    <scope>NUCLEOTIDE SEQUENCE</scope>
    <source>
        <strain evidence="1">BE330</strain>
    </source>
</reference>
<accession>A0AAE4BNK7</accession>
<comment type="caution">
    <text evidence="1">The sequence shown here is derived from an EMBL/GenBank/DDBJ whole genome shotgun (WGS) entry which is preliminary data.</text>
</comment>
<name>A0AAE4BNK7_9DEIO</name>
<protein>
    <submittedName>
        <fullName evidence="1">Uncharacterized protein</fullName>
    </submittedName>
</protein>
<evidence type="ECO:0000313" key="1">
    <source>
        <dbReference type="EMBL" id="MDR6218811.1"/>
    </source>
</evidence>
<gene>
    <name evidence="1" type="ORF">J2Y00_002408</name>
</gene>
<dbReference type="EMBL" id="JAVDQK010000005">
    <property type="protein sequence ID" value="MDR6218811.1"/>
    <property type="molecule type" value="Genomic_DNA"/>
</dbReference>